<dbReference type="TAIR" id="AT1G60610"/>
<dbReference type="InterPro" id="IPR013083">
    <property type="entry name" value="Znf_RING/FYVE/PHD"/>
</dbReference>
<dbReference type="FunFam" id="3.30.40.10:FF:000239">
    <property type="entry name" value="probable BOI-related E3 ubiquitin-protein ligase 2"/>
    <property type="match status" value="1"/>
</dbReference>
<dbReference type="Pfam" id="PF13920">
    <property type="entry name" value="zf-C3HC4_3"/>
    <property type="match status" value="1"/>
</dbReference>
<feature type="domain" description="RING-type" evidence="7">
    <location>
        <begin position="325"/>
        <end position="360"/>
    </location>
</feature>
<sequence length="372" mass="42100">MEKSRVKWRHTREKAQLTGKSAEPIPPPPVTITILVIIISQKKNVLMNDSQFRYQSNTSLNQLHLLGTMRAGCTIDPVNYFANDNLAPMMRLNSTRGRETENNNIMQRQQKLQISLNYNYNNNNTVVQDEVPKQNLVSTGLRLSYDDDERNSSVTSANGSITTPVYQSLGDNIRLDLNRQNDELDQFIKFRADQMAKGVRDIKQRHVTSFVTALEKDVSKKLQEKDHEIESMNKKNRELVDKIKQVAVEAQNWHYKAKYNESVVNALKVNLQQVMSHGNDNNAVGGGVADHHQMKEGFGDSEIDDEAASYNYLNIPGMPSTGMRCKLCNVKNVSVLLVPCRHLSLCKDCDVFTGVCPVCQSLKTSSVQVFFF</sequence>
<accession>O22700</accession>
<proteinExistence type="predicted"/>
<evidence type="ECO:0000256" key="6">
    <source>
        <dbReference type="SAM" id="MobiDB-lite"/>
    </source>
</evidence>
<gene>
    <name evidence="8" type="primary">F8A5.13</name>
</gene>
<dbReference type="Gene3D" id="3.30.40.10">
    <property type="entry name" value="Zinc/RING finger domain, C3HC4 (zinc finger)"/>
    <property type="match status" value="1"/>
</dbReference>
<dbReference type="AlphaFoldDB" id="O22700"/>
<feature type="coiled-coil region" evidence="5">
    <location>
        <begin position="222"/>
        <end position="249"/>
    </location>
</feature>
<feature type="region of interest" description="Disordered" evidence="6">
    <location>
        <begin position="1"/>
        <end position="24"/>
    </location>
</feature>
<evidence type="ECO:0000313" key="8">
    <source>
        <dbReference type="EMBL" id="AAB71973.1"/>
    </source>
</evidence>
<reference key="2">
    <citation type="journal article" date="2000" name="Nature">
        <title>Sequence and analysis of chromosome 1 of the plant Arabidopsis thaliana.</title>
        <authorList>
            <person name="Theologis A."/>
            <person name="Ecker J.R."/>
            <person name="Palm C.J."/>
            <person name="Federspiel N.A."/>
            <person name="Kaul S."/>
            <person name="White O."/>
            <person name="Alonso J."/>
            <person name="Altafi H."/>
            <person name="Araujo R."/>
            <person name="Bowman C.L."/>
            <person name="Brooks S.Y."/>
            <person name="Buehler E."/>
            <person name="Chan A."/>
            <person name="Chao Q."/>
            <person name="Chen H."/>
            <person name="Cheuk R.F."/>
            <person name="Chin C.W."/>
            <person name="Chung M.K."/>
            <person name="Conn L."/>
            <person name="Conway A.B."/>
            <person name="Conway A.R."/>
            <person name="Creasy T.H."/>
            <person name="Dewar K."/>
            <person name="Dunn P."/>
            <person name="Etgu P."/>
            <person name="Feldblyum T.V."/>
            <person name="Feng J."/>
            <person name="Fong B."/>
            <person name="Fujii C.Y."/>
            <person name="Gill J.E."/>
            <person name="Goldsmith A.D."/>
            <person name="Haas B."/>
            <person name="Hansen N.F."/>
            <person name="Hughes B."/>
            <person name="Huizar L."/>
            <person name="Hunter J.L."/>
            <person name="Jenkins J."/>
            <person name="Johnson-Hopson C."/>
            <person name="Khan S."/>
            <person name="Khaykin E."/>
            <person name="Kim C.J."/>
            <person name="Koo H.L."/>
            <person name="Kremenetskaia I."/>
            <person name="Kurtz D.B."/>
            <person name="Kwan A."/>
            <person name="Lam B."/>
            <person name="Langin-Hooper S."/>
            <person name="Lee A."/>
            <person name="Lee J.M."/>
            <person name="Lenz C.A."/>
            <person name="Li J.H."/>
            <person name="Li Y."/>
            <person name="Lin X."/>
            <person name="Liu S.X."/>
            <person name="Liu Z.A."/>
            <person name="Luros J.S."/>
            <person name="Maiti R."/>
            <person name="Marziali A."/>
            <person name="Militscher J."/>
            <person name="Miranda M."/>
            <person name="Nguyen M."/>
            <person name="Nierman W.C."/>
            <person name="Osborne B.I."/>
            <person name="Pai G."/>
            <person name="Peterson J."/>
            <person name="Pham P.K."/>
            <person name="Rizzo M."/>
            <person name="Rooney T."/>
            <person name="Rowley D."/>
            <person name="Sakano H."/>
            <person name="Salzberg S.L."/>
            <person name="Schwartz J.R."/>
            <person name="Shinn P."/>
            <person name="Southwick A.M."/>
            <person name="Sun H."/>
            <person name="Tallon L.J."/>
            <person name="Tambunga G."/>
            <person name="Toriumi M.J."/>
            <person name="Town C.D."/>
            <person name="Utterback T."/>
            <person name="Van Aken S."/>
            <person name="Vaysberg M."/>
            <person name="Vysotskaia V.S."/>
            <person name="Walker M."/>
            <person name="Wu D."/>
            <person name="Yu G."/>
            <person name="Fraser C.M."/>
            <person name="Venter J.C."/>
            <person name="Davis R.W."/>
        </authorList>
    </citation>
    <scope>NUCLEOTIDE SEQUENCE [LARGE SCALE GENOMIC DNA]</scope>
    <source>
        <strain>cv. Columbia</strain>
    </source>
</reference>
<evidence type="ECO:0000256" key="3">
    <source>
        <dbReference type="ARBA" id="ARBA00022833"/>
    </source>
</evidence>
<dbReference type="EMBL" id="AC002292">
    <property type="protein sequence ID" value="AAB71973.1"/>
    <property type="molecule type" value="Genomic_DNA"/>
</dbReference>
<keyword evidence="5" id="KW-0175">Coiled coil</keyword>
<keyword evidence="1" id="KW-0479">Metal-binding</keyword>
<organism evidence="8">
    <name type="scientific">Arabidopsis thaliana</name>
    <name type="common">Mouse-ear cress</name>
    <dbReference type="NCBI Taxonomy" id="3702"/>
    <lineage>
        <taxon>Eukaryota</taxon>
        <taxon>Viridiplantae</taxon>
        <taxon>Streptophyta</taxon>
        <taxon>Embryophyta</taxon>
        <taxon>Tracheophyta</taxon>
        <taxon>Spermatophyta</taxon>
        <taxon>Magnoliopsida</taxon>
        <taxon>eudicotyledons</taxon>
        <taxon>Gunneridae</taxon>
        <taxon>Pentapetalae</taxon>
        <taxon>rosids</taxon>
        <taxon>malvids</taxon>
        <taxon>Brassicales</taxon>
        <taxon>Brassicaceae</taxon>
        <taxon>Camelineae</taxon>
        <taxon>Arabidopsis</taxon>
    </lineage>
</organism>
<dbReference type="PANTHER" id="PTHR42647:SF19">
    <property type="entry name" value="RING-TYPE DOMAIN-CONTAINING PROTEIN"/>
    <property type="match status" value="1"/>
</dbReference>
<dbReference type="ExpressionAtlas" id="O22700">
    <property type="expression patterns" value="baseline and differential"/>
</dbReference>
<name>O22700_ARATH</name>
<keyword evidence="3" id="KW-0862">Zinc</keyword>
<dbReference type="PANTHER" id="PTHR42647">
    <property type="entry name" value="SBP (S-RIBONUCLEASE BINDING PROTEIN) FAMILY PROTEIN"/>
    <property type="match status" value="1"/>
</dbReference>
<dbReference type="GO" id="GO:0008270">
    <property type="term" value="F:zinc ion binding"/>
    <property type="evidence" value="ECO:0007669"/>
    <property type="project" value="UniProtKB-KW"/>
</dbReference>
<dbReference type="InterPro" id="IPR001841">
    <property type="entry name" value="Znf_RING"/>
</dbReference>
<evidence type="ECO:0000256" key="2">
    <source>
        <dbReference type="ARBA" id="ARBA00022771"/>
    </source>
</evidence>
<keyword evidence="2 4" id="KW-0863">Zinc-finger</keyword>
<evidence type="ECO:0000256" key="5">
    <source>
        <dbReference type="SAM" id="Coils"/>
    </source>
</evidence>
<feature type="compositionally biased region" description="Basic residues" evidence="6">
    <location>
        <begin position="1"/>
        <end position="12"/>
    </location>
</feature>
<dbReference type="PIRSF" id="PIRSF036836">
    <property type="entry name" value="RNase_bind_SBP1"/>
    <property type="match status" value="1"/>
</dbReference>
<reference evidence="8" key="1">
    <citation type="submission" date="1997-10" db="EMBL/GenBank/DDBJ databases">
        <title>Genomic sequence of Arabidopsis.</title>
        <authorList>
            <person name="Federspiel N.A."/>
            <person name="Palm C.J."/>
            <person name="Conway A.B."/>
            <person name="Kurtz D.B."/>
            <person name="Conway A.R."/>
            <person name="Au M."/>
            <person name="Araujo R."/>
            <person name="Brendel V."/>
            <person name="Buehler E."/>
            <person name="Dewar K."/>
            <person name="Feng J."/>
            <person name="Kim C."/>
            <person name="Li Y."/>
            <person name="Oji O."/>
            <person name="Osborne B.I."/>
            <person name="Shinn P."/>
            <person name="Sun H."/>
            <person name="Toriumi M."/>
            <person name="Vysotskaia V.S."/>
            <person name="Yu G."/>
            <person name="Ecker J."/>
            <person name="Theologis A."/>
            <person name="Davis R.W."/>
        </authorList>
    </citation>
    <scope>NUCLEOTIDE SEQUENCE</scope>
</reference>
<evidence type="ECO:0000256" key="4">
    <source>
        <dbReference type="PROSITE-ProRule" id="PRU00175"/>
    </source>
</evidence>
<dbReference type="PROSITE" id="PS50089">
    <property type="entry name" value="ZF_RING_2"/>
    <property type="match status" value="1"/>
</dbReference>
<dbReference type="PIR" id="C96631">
    <property type="entry name" value="C96631"/>
</dbReference>
<evidence type="ECO:0000259" key="7">
    <source>
        <dbReference type="PROSITE" id="PS50089"/>
    </source>
</evidence>
<protein>
    <submittedName>
        <fullName evidence="8">F8A5.13 protein</fullName>
    </submittedName>
</protein>
<evidence type="ECO:0000256" key="1">
    <source>
        <dbReference type="ARBA" id="ARBA00022723"/>
    </source>
</evidence>